<dbReference type="InterPro" id="IPR009057">
    <property type="entry name" value="Homeodomain-like_sf"/>
</dbReference>
<dbReference type="RefSeq" id="WP_108906551.1">
    <property type="nucleotide sequence ID" value="NZ_CP029188.1"/>
</dbReference>
<accession>A0A2S1STC5</accession>
<gene>
    <name evidence="6" type="ORF">DDW44_13190</name>
</gene>
<dbReference type="AlphaFoldDB" id="A0A2S1STC5"/>
<evidence type="ECO:0000256" key="4">
    <source>
        <dbReference type="PROSITE-ProRule" id="PRU00335"/>
    </source>
</evidence>
<evidence type="ECO:0000256" key="1">
    <source>
        <dbReference type="ARBA" id="ARBA00023015"/>
    </source>
</evidence>
<dbReference type="Proteomes" id="UP000244900">
    <property type="component" value="Chromosome"/>
</dbReference>
<dbReference type="OrthoDB" id="5177743at2"/>
<name>A0A2S1STC5_9ACTN</name>
<dbReference type="Pfam" id="PF21993">
    <property type="entry name" value="TetR_C_13_2"/>
    <property type="match status" value="1"/>
</dbReference>
<dbReference type="Gene3D" id="1.10.357.10">
    <property type="entry name" value="Tetracycline Repressor, domain 2"/>
    <property type="match status" value="1"/>
</dbReference>
<feature type="domain" description="HTH tetR-type" evidence="5">
    <location>
        <begin position="7"/>
        <end position="67"/>
    </location>
</feature>
<dbReference type="Pfam" id="PF00440">
    <property type="entry name" value="TetR_N"/>
    <property type="match status" value="1"/>
</dbReference>
<keyword evidence="3" id="KW-0804">Transcription</keyword>
<keyword evidence="1" id="KW-0805">Transcription regulation</keyword>
<keyword evidence="2 4" id="KW-0238">DNA-binding</keyword>
<dbReference type="GO" id="GO:0003677">
    <property type="term" value="F:DNA binding"/>
    <property type="evidence" value="ECO:0007669"/>
    <property type="project" value="UniProtKB-UniRule"/>
</dbReference>
<dbReference type="InterPro" id="IPR054156">
    <property type="entry name" value="YxaF_TetR_C"/>
</dbReference>
<dbReference type="InterPro" id="IPR001647">
    <property type="entry name" value="HTH_TetR"/>
</dbReference>
<feature type="DNA-binding region" description="H-T-H motif" evidence="4">
    <location>
        <begin position="30"/>
        <end position="49"/>
    </location>
</feature>
<dbReference type="KEGG" id="stir:DDW44_13190"/>
<dbReference type="EMBL" id="CP029188">
    <property type="protein sequence ID" value="AWI29634.1"/>
    <property type="molecule type" value="Genomic_DNA"/>
</dbReference>
<evidence type="ECO:0000256" key="2">
    <source>
        <dbReference type="ARBA" id="ARBA00023125"/>
    </source>
</evidence>
<evidence type="ECO:0000313" key="7">
    <source>
        <dbReference type="Proteomes" id="UP000244900"/>
    </source>
</evidence>
<reference evidence="6 7" key="1">
    <citation type="submission" date="2018-05" db="EMBL/GenBank/DDBJ databases">
        <title>Complete genome sequence of sponge-derived Streptomyces sp. HNM0039.</title>
        <authorList>
            <person name="Huang X."/>
            <person name="Zhou S."/>
        </authorList>
    </citation>
    <scope>NUCLEOTIDE SEQUENCE [LARGE SCALE GENOMIC DNA]</scope>
    <source>
        <strain evidence="6 7">HNM0039</strain>
    </source>
</reference>
<keyword evidence="7" id="KW-1185">Reference proteome</keyword>
<evidence type="ECO:0000313" key="6">
    <source>
        <dbReference type="EMBL" id="AWI29634.1"/>
    </source>
</evidence>
<dbReference type="SUPFAM" id="SSF46689">
    <property type="entry name" value="Homeodomain-like"/>
    <property type="match status" value="1"/>
</dbReference>
<proteinExistence type="predicted"/>
<evidence type="ECO:0000256" key="3">
    <source>
        <dbReference type="ARBA" id="ARBA00023163"/>
    </source>
</evidence>
<sequence>MPRPPDLAKRRELLERIYDYVVRNGLSGLSLRPLAEELGTSDRMLLYYFGTKERLIAEVLAMDDRRPMPRVRDRLKTAGPPEDAAGMRRLMEEVWQLFTDPDLRASFPLHLEVMSDSLLHPERYGPVLKDIVAQWTDLLTSALLGTGVPEDRARSHATLLVGAIFGLLLAPLTNGRWDDATAAYHDLLDCLEPAWRAAR</sequence>
<organism evidence="6 7">
    <name type="scientific">Streptomyces tirandamycinicus</name>
    <dbReference type="NCBI Taxonomy" id="2174846"/>
    <lineage>
        <taxon>Bacteria</taxon>
        <taxon>Bacillati</taxon>
        <taxon>Actinomycetota</taxon>
        <taxon>Actinomycetes</taxon>
        <taxon>Kitasatosporales</taxon>
        <taxon>Streptomycetaceae</taxon>
        <taxon>Streptomyces</taxon>
    </lineage>
</organism>
<protein>
    <submittedName>
        <fullName evidence="6">TetR/AcrR family transcriptional regulator</fullName>
    </submittedName>
</protein>
<dbReference type="PROSITE" id="PS50977">
    <property type="entry name" value="HTH_TETR_2"/>
    <property type="match status" value="1"/>
</dbReference>
<dbReference type="PANTHER" id="PTHR47506:SF6">
    <property type="entry name" value="HTH-TYPE TRANSCRIPTIONAL REPRESSOR NEMR"/>
    <property type="match status" value="1"/>
</dbReference>
<dbReference type="PANTHER" id="PTHR47506">
    <property type="entry name" value="TRANSCRIPTIONAL REGULATORY PROTEIN"/>
    <property type="match status" value="1"/>
</dbReference>
<evidence type="ECO:0000259" key="5">
    <source>
        <dbReference type="PROSITE" id="PS50977"/>
    </source>
</evidence>